<reference evidence="1" key="1">
    <citation type="journal article" date="2014" name="Int. J. Syst. Evol. Microbiol.">
        <title>Complete genome of a new Firmicutes species belonging to the dominant human colonic microbiota ('Ruminococcus bicirculans') reveals two chromosomes and a selective capacity to utilize plant glucans.</title>
        <authorList>
            <consortium name="NISC Comparative Sequencing Program"/>
            <person name="Wegmann U."/>
            <person name="Louis P."/>
            <person name="Goesmann A."/>
            <person name="Henrissat B."/>
            <person name="Duncan S.H."/>
            <person name="Flint H.J."/>
        </authorList>
    </citation>
    <scope>NUCLEOTIDE SEQUENCE</scope>
    <source>
        <strain evidence="1">CGMCC 1.12707</strain>
    </source>
</reference>
<proteinExistence type="predicted"/>
<dbReference type="EMBL" id="BMFL01000003">
    <property type="protein sequence ID" value="GGE90882.1"/>
    <property type="molecule type" value="Genomic_DNA"/>
</dbReference>
<reference evidence="2" key="3">
    <citation type="submission" date="2016-11" db="EMBL/GenBank/DDBJ databases">
        <authorList>
            <person name="Jaros S."/>
            <person name="Januszkiewicz K."/>
            <person name="Wedrychowicz H."/>
        </authorList>
    </citation>
    <scope>NUCLEOTIDE SEQUENCE [LARGE SCALE GENOMIC DNA]</scope>
    <source>
        <strain evidence="2">DSM 27989</strain>
    </source>
</reference>
<dbReference type="RefSeq" id="WP_072933050.1">
    <property type="nucleotide sequence ID" value="NZ_BMFL01000003.1"/>
</dbReference>
<dbReference type="STRING" id="1434701.SAMN05443634_109107"/>
<dbReference type="OrthoDB" id="9808492at2"/>
<dbReference type="Proteomes" id="UP000184120">
    <property type="component" value="Unassembled WGS sequence"/>
</dbReference>
<gene>
    <name evidence="1" type="ORF">GCM10010984_05770</name>
    <name evidence="2" type="ORF">SAMN05443634_109107</name>
</gene>
<keyword evidence="4" id="KW-1185">Reference proteome</keyword>
<evidence type="ECO:0000313" key="3">
    <source>
        <dbReference type="Proteomes" id="UP000184120"/>
    </source>
</evidence>
<accession>A0A1M7ANX6</accession>
<dbReference type="Proteomes" id="UP000650994">
    <property type="component" value="Unassembled WGS sequence"/>
</dbReference>
<organism evidence="2 3">
    <name type="scientific">Chishuiella changwenlii</name>
    <dbReference type="NCBI Taxonomy" id="1434701"/>
    <lineage>
        <taxon>Bacteria</taxon>
        <taxon>Pseudomonadati</taxon>
        <taxon>Bacteroidota</taxon>
        <taxon>Flavobacteriia</taxon>
        <taxon>Flavobacteriales</taxon>
        <taxon>Weeksellaceae</taxon>
        <taxon>Chishuiella</taxon>
    </lineage>
</organism>
<reference evidence="4" key="4">
    <citation type="journal article" date="2019" name="Int. J. Syst. Evol. Microbiol.">
        <title>The Global Catalogue of Microorganisms (GCM) 10K type strain sequencing project: providing services to taxonomists for standard genome sequencing and annotation.</title>
        <authorList>
            <consortium name="The Broad Institute Genomics Platform"/>
            <consortium name="The Broad Institute Genome Sequencing Center for Infectious Disease"/>
            <person name="Wu L."/>
            <person name="Ma J."/>
        </authorList>
    </citation>
    <scope>NUCLEOTIDE SEQUENCE [LARGE SCALE GENOMIC DNA]</scope>
    <source>
        <strain evidence="4">CGMCC 1.12707</strain>
    </source>
</reference>
<dbReference type="AlphaFoldDB" id="A0A1M7ANX6"/>
<protein>
    <submittedName>
        <fullName evidence="2">SIR2-like domain-containing protein</fullName>
    </submittedName>
</protein>
<evidence type="ECO:0000313" key="1">
    <source>
        <dbReference type="EMBL" id="GGE90882.1"/>
    </source>
</evidence>
<name>A0A1M7ANX6_9FLAO</name>
<evidence type="ECO:0000313" key="4">
    <source>
        <dbReference type="Proteomes" id="UP000650994"/>
    </source>
</evidence>
<sequence>MDNDKILKIIESCHFNFLIGSGASRNYLETLSNIETLLTDLDKEPNEVKSEKWYKILDVSIKYWYYEKCIKGNSKLIDETFELEETKQSEFEETQKNYQDFLQALNVLILKRKNKLLPKEVNIFTTNMDLFLDVTLDKLGLEFNDGFSGKFNQTFDTSNYQKSFFKNSSQYSLSSELPLFNLFKVHGSVTWDKSSETKIKYNQKCDVLLNLNNIDFNSEYLIPLTKIENDGNTPKIIPKDYEEIKKECSKLNLENFIDEAFDNFITEYDKLVMINPTKEKFENTTLRLEYYEQMRMYSNILERENTVLFVTGFSFADEHIKEITKRALNSNPTLLVIVFNYSDSQKEYIESLFSQLKYKNLYTDFIGFDFKKVVNSVFLNIAEKFESSINEKLSVVDIAVSDNLKAEPKDEE</sequence>
<reference evidence="1" key="5">
    <citation type="submission" date="2024-05" db="EMBL/GenBank/DDBJ databases">
        <authorList>
            <person name="Sun Q."/>
            <person name="Zhou Y."/>
        </authorList>
    </citation>
    <scope>NUCLEOTIDE SEQUENCE</scope>
    <source>
        <strain evidence="1">CGMCC 1.12707</strain>
    </source>
</reference>
<reference evidence="3" key="2">
    <citation type="submission" date="2016-11" db="EMBL/GenBank/DDBJ databases">
        <authorList>
            <person name="Varghese N."/>
            <person name="Submissions S."/>
        </authorList>
    </citation>
    <scope>NUCLEOTIDE SEQUENCE [LARGE SCALE GENOMIC DNA]</scope>
    <source>
        <strain evidence="3">DSM 27989</strain>
    </source>
</reference>
<evidence type="ECO:0000313" key="2">
    <source>
        <dbReference type="EMBL" id="SHL44428.1"/>
    </source>
</evidence>
<dbReference type="EMBL" id="FRBH01000009">
    <property type="protein sequence ID" value="SHL44428.1"/>
    <property type="molecule type" value="Genomic_DNA"/>
</dbReference>